<reference evidence="1" key="1">
    <citation type="submission" date="2021-06" db="EMBL/GenBank/DDBJ databases">
        <authorList>
            <person name="Hodson N. C."/>
            <person name="Mongue J. A."/>
            <person name="Jaron S. K."/>
        </authorList>
    </citation>
    <scope>NUCLEOTIDE SEQUENCE</scope>
</reference>
<protein>
    <recommendedName>
        <fullName evidence="3">Kinesin light chain</fullName>
    </recommendedName>
</protein>
<feature type="non-terminal residue" evidence="1">
    <location>
        <position position="83"/>
    </location>
</feature>
<keyword evidence="2" id="KW-1185">Reference proteome</keyword>
<evidence type="ECO:0000313" key="1">
    <source>
        <dbReference type="EMBL" id="CAG7693469.1"/>
    </source>
</evidence>
<dbReference type="Proteomes" id="UP000708208">
    <property type="component" value="Unassembled WGS sequence"/>
</dbReference>
<evidence type="ECO:0008006" key="3">
    <source>
        <dbReference type="Google" id="ProtNLM"/>
    </source>
</evidence>
<accession>A0A8J2J5J3</accession>
<organism evidence="1 2">
    <name type="scientific">Allacma fusca</name>
    <dbReference type="NCBI Taxonomy" id="39272"/>
    <lineage>
        <taxon>Eukaryota</taxon>
        <taxon>Metazoa</taxon>
        <taxon>Ecdysozoa</taxon>
        <taxon>Arthropoda</taxon>
        <taxon>Hexapoda</taxon>
        <taxon>Collembola</taxon>
        <taxon>Symphypleona</taxon>
        <taxon>Sminthuridae</taxon>
        <taxon>Allacma</taxon>
    </lineage>
</organism>
<dbReference type="AlphaFoldDB" id="A0A8J2J5J3"/>
<dbReference type="EMBL" id="CAJVCH010022751">
    <property type="protein sequence ID" value="CAG7693469.1"/>
    <property type="molecule type" value="Genomic_DNA"/>
</dbReference>
<dbReference type="Pfam" id="PF13374">
    <property type="entry name" value="TPR_10"/>
    <property type="match status" value="1"/>
</dbReference>
<comment type="caution">
    <text evidence="1">The sequence shown here is derived from an EMBL/GenBank/DDBJ whole genome shotgun (WGS) entry which is preliminary data.</text>
</comment>
<dbReference type="OrthoDB" id="6747958at2759"/>
<proteinExistence type="predicted"/>
<evidence type="ECO:0000313" key="2">
    <source>
        <dbReference type="Proteomes" id="UP000708208"/>
    </source>
</evidence>
<gene>
    <name evidence="1" type="ORF">AFUS01_LOCUS3759</name>
</gene>
<sequence>MLGPDHPQTLSALETMTIPLERLGKYNPAINILTTVLHKLQTILPADHPRILVTAQNLAFLLNRQGKYSEALELNSDVLEKKE</sequence>
<name>A0A8J2J5J3_9HEXA</name>